<gene>
    <name evidence="1" type="ORF">GS18_0201530</name>
</gene>
<dbReference type="InterPro" id="IPR056238">
    <property type="entry name" value="YunG-like"/>
</dbReference>
<proteinExistence type="predicted"/>
<dbReference type="OrthoDB" id="9792518at2"/>
<dbReference type="EMBL" id="JNVC02000001">
    <property type="protein sequence ID" value="KEZ53683.1"/>
    <property type="molecule type" value="Genomic_DNA"/>
</dbReference>
<sequence length="120" mass="13588">MSEADLELLHRALLNSWSLNSSSKWTPENPAKGQCGVTALVAHDLFGGEIMKTRAAEGWHFYNEIDSDRVDFTASQFEGDVQYDDIPSSREEAFADTNQLQYDDLKKKVVDELQRMESSL</sequence>
<protein>
    <recommendedName>
        <fullName evidence="3">YunG</fullName>
    </recommendedName>
</protein>
<dbReference type="RefSeq" id="WP_029565288.1">
    <property type="nucleotide sequence ID" value="NZ_JNVC02000001.1"/>
</dbReference>
<dbReference type="STRING" id="246786.GS18_0201530"/>
<accession>A0A084H271</accession>
<evidence type="ECO:0000313" key="1">
    <source>
        <dbReference type="EMBL" id="KEZ53683.1"/>
    </source>
</evidence>
<keyword evidence="2" id="KW-1185">Reference proteome</keyword>
<dbReference type="Proteomes" id="UP000028549">
    <property type="component" value="Unassembled WGS sequence"/>
</dbReference>
<organism evidence="1 2">
    <name type="scientific">Metabacillus indicus</name>
    <name type="common">Bacillus indicus</name>
    <dbReference type="NCBI Taxonomy" id="246786"/>
    <lineage>
        <taxon>Bacteria</taxon>
        <taxon>Bacillati</taxon>
        <taxon>Bacillota</taxon>
        <taxon>Bacilli</taxon>
        <taxon>Bacillales</taxon>
        <taxon>Bacillaceae</taxon>
        <taxon>Metabacillus</taxon>
    </lineage>
</organism>
<dbReference type="Pfam" id="PF24585">
    <property type="entry name" value="YunG"/>
    <property type="match status" value="1"/>
</dbReference>
<dbReference type="AlphaFoldDB" id="A0A084H271"/>
<evidence type="ECO:0008006" key="3">
    <source>
        <dbReference type="Google" id="ProtNLM"/>
    </source>
</evidence>
<reference evidence="1 2" key="1">
    <citation type="journal article" date="2005" name="Int. J. Syst. Evol. Microbiol.">
        <title>Bacillus cibi sp. nov., isolated from jeotgal, a traditional Korean fermented seafood.</title>
        <authorList>
            <person name="Yoon J.H."/>
            <person name="Lee C.H."/>
            <person name="Oh T.K."/>
        </authorList>
    </citation>
    <scope>NUCLEOTIDE SEQUENCE [LARGE SCALE GENOMIC DNA]</scope>
    <source>
        <strain evidence="1 2">DSM 16189</strain>
    </source>
</reference>
<evidence type="ECO:0000313" key="2">
    <source>
        <dbReference type="Proteomes" id="UP000028549"/>
    </source>
</evidence>
<comment type="caution">
    <text evidence="1">The sequence shown here is derived from an EMBL/GenBank/DDBJ whole genome shotgun (WGS) entry which is preliminary data.</text>
</comment>
<name>A0A084H271_METID</name>